<evidence type="ECO:0000313" key="2">
    <source>
        <dbReference type="EMBL" id="MBM6913629.1"/>
    </source>
</evidence>
<keyword evidence="3" id="KW-1185">Reference proteome</keyword>
<keyword evidence="1" id="KW-0812">Transmembrane</keyword>
<dbReference type="Proteomes" id="UP000707138">
    <property type="component" value="Unassembled WGS sequence"/>
</dbReference>
<organism evidence="2 3">
    <name type="scientific">Veillonella magna</name>
    <dbReference type="NCBI Taxonomy" id="464322"/>
    <lineage>
        <taxon>Bacteria</taxon>
        <taxon>Bacillati</taxon>
        <taxon>Bacillota</taxon>
        <taxon>Negativicutes</taxon>
        <taxon>Veillonellales</taxon>
        <taxon>Veillonellaceae</taxon>
        <taxon>Veillonella</taxon>
    </lineage>
</organism>
<accession>A0ABS2GHI2</accession>
<protein>
    <submittedName>
        <fullName evidence="2">Uncharacterized protein</fullName>
    </submittedName>
</protein>
<sequence length="78" mass="8849">MGVPITFLDKYNPEQFEIIGLGIANLGLSIGVLPYKEEHKAYRKKVQHKGAVDGDLYMLDENGHPVVPYARVLIKRRK</sequence>
<reference evidence="2 3" key="1">
    <citation type="journal article" date="2021" name="Sci. Rep.">
        <title>The distribution of antibiotic resistance genes in chicken gut microbiota commensals.</title>
        <authorList>
            <person name="Juricova H."/>
            <person name="Matiasovicova J."/>
            <person name="Kubasova T."/>
            <person name="Cejkova D."/>
            <person name="Rychlik I."/>
        </authorList>
    </citation>
    <scope>NUCLEOTIDE SEQUENCE [LARGE SCALE GENOMIC DNA]</scope>
    <source>
        <strain evidence="2 3">An537</strain>
    </source>
</reference>
<feature type="transmembrane region" description="Helical" evidence="1">
    <location>
        <begin position="18"/>
        <end position="35"/>
    </location>
</feature>
<dbReference type="RefSeq" id="WP_205088480.1">
    <property type="nucleotide sequence ID" value="NZ_JACJLA010000028.1"/>
</dbReference>
<keyword evidence="1" id="KW-0472">Membrane</keyword>
<dbReference type="EMBL" id="JACJLA010000028">
    <property type="protein sequence ID" value="MBM6913629.1"/>
    <property type="molecule type" value="Genomic_DNA"/>
</dbReference>
<keyword evidence="1" id="KW-1133">Transmembrane helix</keyword>
<name>A0ABS2GHI2_9FIRM</name>
<evidence type="ECO:0000313" key="3">
    <source>
        <dbReference type="Proteomes" id="UP000707138"/>
    </source>
</evidence>
<comment type="caution">
    <text evidence="2">The sequence shown here is derived from an EMBL/GenBank/DDBJ whole genome shotgun (WGS) entry which is preliminary data.</text>
</comment>
<dbReference type="InterPro" id="IPR025247">
    <property type="entry name" value="EcoRI-like_methylase"/>
</dbReference>
<gene>
    <name evidence="2" type="ORF">H6A01_09910</name>
</gene>
<proteinExistence type="predicted"/>
<dbReference type="Pfam" id="PF13651">
    <property type="entry name" value="EcoRI_methylase"/>
    <property type="match status" value="1"/>
</dbReference>
<evidence type="ECO:0000256" key="1">
    <source>
        <dbReference type="SAM" id="Phobius"/>
    </source>
</evidence>